<feature type="compositionally biased region" description="Low complexity" evidence="1">
    <location>
        <begin position="309"/>
        <end position="321"/>
    </location>
</feature>
<dbReference type="PATRIC" id="fig|378806.16.peg.2792"/>
<sequence>MRCPGSPGGDDQPVPPAAAAPQGAHRHGGRAGGDRGLAPARRGPGALAARHRAHPRAEREAPGAGGARRPGRRPGALLPGVRLHRGLRGVPPRRHGRPAPLALDVLDDALEPEAIAFAHVREAHADGLLLVAHPGDDALELEGLPIDEHLHADRRAHVVGLAGAQAQPAGGDVQGVGPQRLGRVLLVSEPDLEPRGDPLLGSTVYRSVIVQVGGINAIDVHTGRTLPGKSASNQTRPRGDCAAPSLFPPHGQAQVSAVFQPRFKSPLTSTASCKPAGFSFWEAASMRAHRILLWSALVAGVVGSGLGCDGDPSPGDPDAGLPDGGPGDAGDAGPDGGTSYFTCDVSRQLGCNPDERCFFYRLENGGQGSQCRPGPCDPVLQDCPSGQRCTYLRTAGQTERACVEEGTADEGAPCQLTGPSEGLGADTCKKGLICTDVSREDGGTSFQCVRFCHDTAQCAAPLQCNEVLWLGGTVELPLVCGNQAKACDLLAQDCESPLGCYPTTGTPACVSQGGRGEGARCEFSNQCTSGSACVGTSEGLTCRPLCRTSGGPPSCAQGSCQPLQGHPEVGACVP</sequence>
<comment type="caution">
    <text evidence="2">The sequence shown here is derived from an EMBL/GenBank/DDBJ whole genome shotgun (WGS) entry which is preliminary data.</text>
</comment>
<dbReference type="EMBL" id="AAMD01000140">
    <property type="protein sequence ID" value="EAU63900.1"/>
    <property type="molecule type" value="Genomic_DNA"/>
</dbReference>
<feature type="region of interest" description="Disordered" evidence="1">
    <location>
        <begin position="1"/>
        <end position="79"/>
    </location>
</feature>
<accession>Q08TU3</accession>
<feature type="compositionally biased region" description="Low complexity" evidence="1">
    <location>
        <begin position="36"/>
        <end position="48"/>
    </location>
</feature>
<feature type="region of interest" description="Disordered" evidence="1">
    <location>
        <begin position="308"/>
        <end position="336"/>
    </location>
</feature>
<evidence type="ECO:0000313" key="2">
    <source>
        <dbReference type="EMBL" id="EAU63900.1"/>
    </source>
</evidence>
<feature type="compositionally biased region" description="Gly residues" evidence="1">
    <location>
        <begin position="322"/>
        <end position="336"/>
    </location>
</feature>
<organism evidence="2 3">
    <name type="scientific">Stigmatella aurantiaca (strain DW4/3-1)</name>
    <dbReference type="NCBI Taxonomy" id="378806"/>
    <lineage>
        <taxon>Bacteria</taxon>
        <taxon>Pseudomonadati</taxon>
        <taxon>Myxococcota</taxon>
        <taxon>Myxococcia</taxon>
        <taxon>Myxococcales</taxon>
        <taxon>Cystobacterineae</taxon>
        <taxon>Archangiaceae</taxon>
        <taxon>Stigmatella</taxon>
    </lineage>
</organism>
<proteinExistence type="predicted"/>
<dbReference type="AlphaFoldDB" id="Q08TU3"/>
<evidence type="ECO:0000313" key="3">
    <source>
        <dbReference type="Proteomes" id="UP000032702"/>
    </source>
</evidence>
<protein>
    <submittedName>
        <fullName evidence="2">Uncharacterized protein</fullName>
    </submittedName>
</protein>
<gene>
    <name evidence="2" type="ORF">STIAU_0134</name>
</gene>
<dbReference type="Proteomes" id="UP000032702">
    <property type="component" value="Unassembled WGS sequence"/>
</dbReference>
<reference evidence="2 3" key="1">
    <citation type="submission" date="2006-04" db="EMBL/GenBank/DDBJ databases">
        <authorList>
            <person name="Nierman W.C."/>
        </authorList>
    </citation>
    <scope>NUCLEOTIDE SEQUENCE [LARGE SCALE GENOMIC DNA]</scope>
    <source>
        <strain evidence="2 3">DW4/3-1</strain>
    </source>
</reference>
<name>Q08TU3_STIAD</name>
<evidence type="ECO:0000256" key="1">
    <source>
        <dbReference type="SAM" id="MobiDB-lite"/>
    </source>
</evidence>